<reference evidence="1 2" key="1">
    <citation type="submission" date="2017-02" db="EMBL/GenBank/DDBJ databases">
        <authorList>
            <person name="Peterson S.W."/>
        </authorList>
    </citation>
    <scope>NUCLEOTIDE SEQUENCE [LARGE SCALE GENOMIC DNA]</scope>
    <source>
        <strain evidence="1 2">CECT 9189</strain>
    </source>
</reference>
<evidence type="ECO:0000313" key="2">
    <source>
        <dbReference type="Proteomes" id="UP000191116"/>
    </source>
</evidence>
<proteinExistence type="predicted"/>
<accession>A0A1T4UWG1</accession>
<gene>
    <name evidence="1" type="ORF">CZ814_03817</name>
</gene>
<dbReference type="RefSeq" id="WP_080176475.1">
    <property type="nucleotide sequence ID" value="NZ_AP024854.1"/>
</dbReference>
<organism evidence="1 2">
    <name type="scientific">Photobacterium toruni</name>
    <dbReference type="NCBI Taxonomy" id="1935446"/>
    <lineage>
        <taxon>Bacteria</taxon>
        <taxon>Pseudomonadati</taxon>
        <taxon>Pseudomonadota</taxon>
        <taxon>Gammaproteobacteria</taxon>
        <taxon>Vibrionales</taxon>
        <taxon>Vibrionaceae</taxon>
        <taxon>Photobacterium</taxon>
    </lineage>
</organism>
<name>A0A1T4UWG1_9GAMM</name>
<dbReference type="OrthoDB" id="8420916at2"/>
<protein>
    <submittedName>
        <fullName evidence="1">Uncharacterized protein</fullName>
    </submittedName>
</protein>
<dbReference type="Proteomes" id="UP000191116">
    <property type="component" value="Unassembled WGS sequence"/>
</dbReference>
<dbReference type="AlphaFoldDB" id="A0A1T4UWG1"/>
<evidence type="ECO:0000313" key="1">
    <source>
        <dbReference type="EMBL" id="SKA57017.1"/>
    </source>
</evidence>
<sequence length="141" mass="16086">MSFGRAKPVTINSQVLSKVNDKVEDYLVEYEDIVLLCKFLSKLDSLLYKTYKEISVMWLGREIILTGLCGAIGNYRNKNKLSSSQVFEYVYEIISKSSTSLNINEFDNARKNLLLSKVNIGQVTKKAVYSGFNDLFFNKTN</sequence>
<dbReference type="EMBL" id="FUWP01000037">
    <property type="protein sequence ID" value="SKA57017.1"/>
    <property type="molecule type" value="Genomic_DNA"/>
</dbReference>